<evidence type="ECO:0000256" key="1">
    <source>
        <dbReference type="ARBA" id="ARBA00022801"/>
    </source>
</evidence>
<dbReference type="InterPro" id="IPR000868">
    <property type="entry name" value="Isochorismatase-like_dom"/>
</dbReference>
<evidence type="ECO:0000313" key="5">
    <source>
        <dbReference type="Proteomes" id="UP000249166"/>
    </source>
</evidence>
<evidence type="ECO:0000259" key="3">
    <source>
        <dbReference type="Pfam" id="PF00857"/>
    </source>
</evidence>
<protein>
    <recommendedName>
        <fullName evidence="3">Isochorismatase-like domain-containing protein</fullName>
    </recommendedName>
</protein>
<evidence type="ECO:0000313" key="4">
    <source>
        <dbReference type="EMBL" id="RAM36711.1"/>
    </source>
</evidence>
<name>A0A328HEX9_ARTGO</name>
<evidence type="ECO:0000256" key="2">
    <source>
        <dbReference type="SAM" id="MobiDB-lite"/>
    </source>
</evidence>
<dbReference type="InterPro" id="IPR036380">
    <property type="entry name" value="Isochorismatase-like_sf"/>
</dbReference>
<keyword evidence="1" id="KW-0378">Hydrolase</keyword>
<feature type="domain" description="Isochorismatase-like" evidence="3">
    <location>
        <begin position="105"/>
        <end position="284"/>
    </location>
</feature>
<gene>
    <name evidence="4" type="ORF">DBZ45_13790</name>
</gene>
<reference evidence="4 5" key="1">
    <citation type="submission" date="2018-04" db="EMBL/GenBank/DDBJ databases">
        <title>Bacteria isolated from cave deposits of Manipur.</title>
        <authorList>
            <person name="Sahoo D."/>
            <person name="Sarangthem I."/>
            <person name="Nandeibam J."/>
        </authorList>
    </citation>
    <scope>NUCLEOTIDE SEQUENCE [LARGE SCALE GENOMIC DNA]</scope>
    <source>
        <strain evidence="5">mrc11</strain>
    </source>
</reference>
<accession>A0A328HEX9</accession>
<organism evidence="4 5">
    <name type="scientific">Arthrobacter globiformis</name>
    <dbReference type="NCBI Taxonomy" id="1665"/>
    <lineage>
        <taxon>Bacteria</taxon>
        <taxon>Bacillati</taxon>
        <taxon>Actinomycetota</taxon>
        <taxon>Actinomycetes</taxon>
        <taxon>Micrococcales</taxon>
        <taxon>Micrococcaceae</taxon>
        <taxon>Arthrobacter</taxon>
    </lineage>
</organism>
<feature type="region of interest" description="Disordered" evidence="2">
    <location>
        <begin position="1"/>
        <end position="24"/>
    </location>
</feature>
<dbReference type="Pfam" id="PF00857">
    <property type="entry name" value="Isochorismatase"/>
    <property type="match status" value="1"/>
</dbReference>
<dbReference type="CDD" id="cd00431">
    <property type="entry name" value="cysteine_hydrolases"/>
    <property type="match status" value="1"/>
</dbReference>
<dbReference type="PANTHER" id="PTHR43540:SF6">
    <property type="entry name" value="ISOCHORISMATASE-LIKE DOMAIN-CONTAINING PROTEIN"/>
    <property type="match status" value="1"/>
</dbReference>
<dbReference type="OrthoDB" id="9794942at2"/>
<dbReference type="Gene3D" id="3.40.50.850">
    <property type="entry name" value="Isochorismatase-like"/>
    <property type="match status" value="1"/>
</dbReference>
<dbReference type="AlphaFoldDB" id="A0A328HEX9"/>
<dbReference type="PANTHER" id="PTHR43540">
    <property type="entry name" value="PEROXYUREIDOACRYLATE/UREIDOACRYLATE AMIDOHYDROLASE-RELATED"/>
    <property type="match status" value="1"/>
</dbReference>
<dbReference type="InterPro" id="IPR050272">
    <property type="entry name" value="Isochorismatase-like_hydrls"/>
</dbReference>
<dbReference type="GO" id="GO:0016787">
    <property type="term" value="F:hydrolase activity"/>
    <property type="evidence" value="ECO:0007669"/>
    <property type="project" value="UniProtKB-KW"/>
</dbReference>
<proteinExistence type="predicted"/>
<comment type="caution">
    <text evidence="4">The sequence shown here is derived from an EMBL/GenBank/DDBJ whole genome shotgun (WGS) entry which is preliminary data.</text>
</comment>
<dbReference type="EMBL" id="QLNP01000088">
    <property type="protein sequence ID" value="RAM36711.1"/>
    <property type="molecule type" value="Genomic_DNA"/>
</dbReference>
<dbReference type="Proteomes" id="UP000249166">
    <property type="component" value="Unassembled WGS sequence"/>
</dbReference>
<dbReference type="SUPFAM" id="SSF52499">
    <property type="entry name" value="Isochorismatase-like hydrolases"/>
    <property type="match status" value="1"/>
</dbReference>
<sequence>MRSAQAPSLPPLRPRRGDARGGTFSWPVSKQTSKLLLVQTAANGFDALLPRVGAGEPRCSGSGEVSPPVERDSNLHHEGMSIVWSNHSPNLKGHYVNRLDTTKAAIVVIDIQNDFCHSRGYQGLRGRDVGRVQSVVGRIEEFTREARELGVPVVFMQNLHDPESDTHEWRARHLEPRASQSCLPGTWGAEFFTLVPQPQDHVLPKARYSAFTNTGLEALLRSLNRTSLFFCGTATSICVETSLRDATCLDFLVTLVEDCCGDYSDIAHNNTVRSVASGFGAVTPSKHVMEGLRISAGHG</sequence>